<evidence type="ECO:0000313" key="1">
    <source>
        <dbReference type="EMBL" id="SUY83647.1"/>
    </source>
</evidence>
<dbReference type="Gene3D" id="3.90.180.10">
    <property type="entry name" value="Medium-chain alcohol dehydrogenases, catalytic domain"/>
    <property type="match status" value="1"/>
</dbReference>
<name>A0A381KLY0_CLODI</name>
<sequence>MNLRLKIWDLLSNEWKLDDLDDMVNVVSLEELNDSIDSIMAGKHVGRTVVDLEKI</sequence>
<proteinExistence type="predicted"/>
<accession>A0A381KLY0</accession>
<dbReference type="Gene3D" id="3.40.50.720">
    <property type="entry name" value="NAD(P)-binding Rossmann-like Domain"/>
    <property type="match status" value="1"/>
</dbReference>
<dbReference type="AlphaFoldDB" id="A0A381KLY0"/>
<dbReference type="EMBL" id="UFWD01000003">
    <property type="protein sequence ID" value="SUY83647.1"/>
    <property type="molecule type" value="Genomic_DNA"/>
</dbReference>
<gene>
    <name evidence="1" type="ORF">NCTC13307_04777</name>
</gene>
<organism evidence="1">
    <name type="scientific">Clostridioides difficile</name>
    <name type="common">Peptoclostridium difficile</name>
    <dbReference type="NCBI Taxonomy" id="1496"/>
    <lineage>
        <taxon>Bacteria</taxon>
        <taxon>Bacillati</taxon>
        <taxon>Bacillota</taxon>
        <taxon>Clostridia</taxon>
        <taxon>Peptostreptococcales</taxon>
        <taxon>Peptostreptococcaceae</taxon>
        <taxon>Clostridioides</taxon>
    </lineage>
</organism>
<reference evidence="1" key="1">
    <citation type="submission" date="2018-06" db="EMBL/GenBank/DDBJ databases">
        <authorList>
            <consortium name="Pathogen Informatics"/>
            <person name="Doyle S."/>
        </authorList>
    </citation>
    <scope>NUCLEOTIDE SEQUENCE</scope>
    <source>
        <strain evidence="1">NCTC13307</strain>
    </source>
</reference>
<protein>
    <submittedName>
        <fullName evidence="1">Zinc-binding dehydrogenase</fullName>
    </submittedName>
</protein>